<feature type="region of interest" description="Disordered" evidence="3">
    <location>
        <begin position="1399"/>
        <end position="1430"/>
    </location>
</feature>
<keyword evidence="1 2" id="KW-0175">Coiled coil</keyword>
<feature type="compositionally biased region" description="Basic and acidic residues" evidence="3">
    <location>
        <begin position="1227"/>
        <end position="1248"/>
    </location>
</feature>
<sequence length="1584" mass="177762">MASQIGVIDHSSYFMASSPAKAFDAQQPISHTSMPVNPEDSSAEVSSIESGPTSPTSSRGHRKNKSSSSSVPRADSPLRPTSFSTTSPNLVPAKLPQAPIPPLDYNSGSEYPSRQQSSVPATGRKQLSLYREQATSPFEPPASARFGKMHHTSFSESHAYPFPGQQQHSPQQQHHNKSSHPPSAFSNRASPLFPRNSDPGQFANYPRQPSPPKRRATFSRSHVPHNLNLDIQSDAPSVARNHRRRSSYAYQASSPLSNNDSAFGDIIQHTYASPSDLASPNTLMTHHQLHDMISRGLPFSFLPMSTHQVLALCEDHSVLEAQLSEYSLLVEENDKLIAQLETERARVETVQSQLIQMNELNLTEKKKNQEKIDQLEAELSQQGPRIKELEQQLAEAEKRLSEHESTLELEFSRWKQKAELERAETSEAHARALQKLHDSHAEEKKALDTAYLTKIDSLMNAHSVERAKLLEALEAREKLVERARSGSIEDVTKTRRNLAKRHEEEIQSLKRAHADKLSAMDEFHRQEKGALLAKFEKERNIWEAERDGLRKGRSELEERVREMEEDLEDRTVDMKAEYEEDKAELLAQFAREKKRMEKEAADAKRRLEEEYRRSKAKIEATFGKIKEEMEAVLDQATDEWESDKQRWEVEKEDLVEKVRRARGEFDEERERMEKMIRDLKIDKDCLVKENSRLNKVLKKIGNSEEGNENWCKGDAYYEGAFEALMNAIVEISKQFSVLPTTDPVPRYALDYLPAGLTWELIRSPNPSSQYLRQSFVQHTISRLLCQKIFNPFVFTLTKSSNRISTYLQTLSEDLRKKSTRREAVWRMYTMSAVFQTSSSKKAASIIATTVQEEIIDLLSPFLEARRLDSFKSSLGKIVKLAVETWRYARMEKEVFSARMEQLAGDGPDSWLEHPYSSLGGLHPTVSSSSQYYQSGQGTIFLPLLPLISREGTVPSAANPDAALDDGHVFTPGFCLYTTSAPLVLRKQELLTEPKSLTPRSSYRSMIPLPVTKGGRVSPMPGEDRERERARRREERKREREIEERLEREEKERMEFEAARMKVKEEMMSRSGIVGVGEFRLDDEDGSTPNVVSEVATEPQNREHGDISRDADQADLEASRSVVGEHNEKRDESEASSNITTAIEATQQALYDMPTIISTTSANSRPASPYTEQPNTSDREAGFPNSAKTDETTDVSSNLCEEKLDAELGAVTSSGESNGDGSECARSGTKESDVTEHVIEAQSKEEAKNADCGLAQSEEGPVGNSDAVSPRFAEGKVDAELGMIRPQDISMETTVEGVSGEHHAVPATTNEDPAWIGLWQNDRGVWGCVEPVVQVETGRWWGMDAVIARQLHWQTGEGWWKSENTPAWQNGEGYWTAFGASVYPAAETLSNPSVSMVDVDEEGCHSEESQVKVSEDRTEPEDRNDVGSRQDSGSIWASSVFLLQSSEGRWETDACIRGRLSYWQTESGSWKNAACTWQPDCGSWQMGLLSRENEVGTSDLSAEAAVSEEQKGNGKQISMDGHWQAGDGSWKGCEFRSQFTAGRWLMCDAESDKSDLFWQGSGGAWNSCQSSSQEAGSHWLPSRSS</sequence>
<keyword evidence="5" id="KW-1185">Reference proteome</keyword>
<feature type="region of interest" description="Disordered" evidence="3">
    <location>
        <begin position="1209"/>
        <end position="1269"/>
    </location>
</feature>
<dbReference type="Proteomes" id="UP000275078">
    <property type="component" value="Unassembled WGS sequence"/>
</dbReference>
<feature type="compositionally biased region" description="Basic and acidic residues" evidence="3">
    <location>
        <begin position="1099"/>
        <end position="1111"/>
    </location>
</feature>
<feature type="region of interest" description="Disordered" evidence="3">
    <location>
        <begin position="23"/>
        <end position="124"/>
    </location>
</feature>
<evidence type="ECO:0000256" key="2">
    <source>
        <dbReference type="SAM" id="Coils"/>
    </source>
</evidence>
<feature type="compositionally biased region" description="Polar residues" evidence="3">
    <location>
        <begin position="79"/>
        <end position="89"/>
    </location>
</feature>
<evidence type="ECO:0000256" key="3">
    <source>
        <dbReference type="SAM" id="MobiDB-lite"/>
    </source>
</evidence>
<proteinExistence type="predicted"/>
<feature type="compositionally biased region" description="Polar residues" evidence="3">
    <location>
        <begin position="1158"/>
        <end position="1175"/>
    </location>
</feature>
<feature type="compositionally biased region" description="Low complexity" evidence="3">
    <location>
        <begin position="163"/>
        <end position="183"/>
    </location>
</feature>
<feature type="compositionally biased region" description="Basic and acidic residues" evidence="3">
    <location>
        <begin position="1401"/>
        <end position="1427"/>
    </location>
</feature>
<gene>
    <name evidence="4" type="ORF">BJ508DRAFT_328922</name>
</gene>
<feature type="region of interest" description="Disordered" evidence="3">
    <location>
        <begin position="995"/>
        <end position="1046"/>
    </location>
</feature>
<evidence type="ECO:0000313" key="5">
    <source>
        <dbReference type="Proteomes" id="UP000275078"/>
    </source>
</evidence>
<dbReference type="EMBL" id="ML119707">
    <property type="protein sequence ID" value="RPA78748.1"/>
    <property type="molecule type" value="Genomic_DNA"/>
</dbReference>
<protein>
    <submittedName>
        <fullName evidence="4">Uncharacterized protein</fullName>
    </submittedName>
</protein>
<feature type="compositionally biased region" description="Basic and acidic residues" evidence="3">
    <location>
        <begin position="1021"/>
        <end position="1046"/>
    </location>
</feature>
<feature type="region of interest" description="Disordered" evidence="3">
    <location>
        <begin position="154"/>
        <end position="254"/>
    </location>
</feature>
<accession>A0A3N4I253</accession>
<feature type="region of interest" description="Disordered" evidence="3">
    <location>
        <begin position="1078"/>
        <end position="1137"/>
    </location>
</feature>
<feature type="region of interest" description="Disordered" evidence="3">
    <location>
        <begin position="1158"/>
        <end position="1196"/>
    </location>
</feature>
<dbReference type="PANTHER" id="PTHR23160">
    <property type="entry name" value="SYNAPTONEMAL COMPLEX PROTEIN-RELATED"/>
    <property type="match status" value="1"/>
</dbReference>
<evidence type="ECO:0000256" key="1">
    <source>
        <dbReference type="ARBA" id="ARBA00023054"/>
    </source>
</evidence>
<feature type="compositionally biased region" description="Polar residues" evidence="3">
    <location>
        <begin position="1210"/>
        <end position="1219"/>
    </location>
</feature>
<name>A0A3N4I253_ASCIM</name>
<feature type="compositionally biased region" description="Polar residues" evidence="3">
    <location>
        <begin position="106"/>
        <end position="120"/>
    </location>
</feature>
<dbReference type="STRING" id="1160509.A0A3N4I253"/>
<feature type="coiled-coil region" evidence="2">
    <location>
        <begin position="499"/>
        <end position="689"/>
    </location>
</feature>
<feature type="compositionally biased region" description="Polar residues" evidence="3">
    <location>
        <begin position="27"/>
        <end position="58"/>
    </location>
</feature>
<reference evidence="4 5" key="1">
    <citation type="journal article" date="2018" name="Nat. Ecol. Evol.">
        <title>Pezizomycetes genomes reveal the molecular basis of ectomycorrhizal truffle lifestyle.</title>
        <authorList>
            <person name="Murat C."/>
            <person name="Payen T."/>
            <person name="Noel B."/>
            <person name="Kuo A."/>
            <person name="Morin E."/>
            <person name="Chen J."/>
            <person name="Kohler A."/>
            <person name="Krizsan K."/>
            <person name="Balestrini R."/>
            <person name="Da Silva C."/>
            <person name="Montanini B."/>
            <person name="Hainaut M."/>
            <person name="Levati E."/>
            <person name="Barry K.W."/>
            <person name="Belfiori B."/>
            <person name="Cichocki N."/>
            <person name="Clum A."/>
            <person name="Dockter R.B."/>
            <person name="Fauchery L."/>
            <person name="Guy J."/>
            <person name="Iotti M."/>
            <person name="Le Tacon F."/>
            <person name="Lindquist E.A."/>
            <person name="Lipzen A."/>
            <person name="Malagnac F."/>
            <person name="Mello A."/>
            <person name="Molinier V."/>
            <person name="Miyauchi S."/>
            <person name="Poulain J."/>
            <person name="Riccioni C."/>
            <person name="Rubini A."/>
            <person name="Sitrit Y."/>
            <person name="Splivallo R."/>
            <person name="Traeger S."/>
            <person name="Wang M."/>
            <person name="Zifcakova L."/>
            <person name="Wipf D."/>
            <person name="Zambonelli A."/>
            <person name="Paolocci F."/>
            <person name="Nowrousian M."/>
            <person name="Ottonello S."/>
            <person name="Baldrian P."/>
            <person name="Spatafora J.W."/>
            <person name="Henrissat B."/>
            <person name="Nagy L.G."/>
            <person name="Aury J.M."/>
            <person name="Wincker P."/>
            <person name="Grigoriev I.V."/>
            <person name="Bonfante P."/>
            <person name="Martin F.M."/>
        </authorList>
    </citation>
    <scope>NUCLEOTIDE SEQUENCE [LARGE SCALE GENOMIC DNA]</scope>
    <source>
        <strain evidence="4 5">RN42</strain>
    </source>
</reference>
<dbReference type="OrthoDB" id="6365728at2759"/>
<organism evidence="4 5">
    <name type="scientific">Ascobolus immersus RN42</name>
    <dbReference type="NCBI Taxonomy" id="1160509"/>
    <lineage>
        <taxon>Eukaryota</taxon>
        <taxon>Fungi</taxon>
        <taxon>Dikarya</taxon>
        <taxon>Ascomycota</taxon>
        <taxon>Pezizomycotina</taxon>
        <taxon>Pezizomycetes</taxon>
        <taxon>Pezizales</taxon>
        <taxon>Ascobolaceae</taxon>
        <taxon>Ascobolus</taxon>
    </lineage>
</organism>
<feature type="coiled-coil region" evidence="2">
    <location>
        <begin position="333"/>
        <end position="435"/>
    </location>
</feature>
<evidence type="ECO:0000313" key="4">
    <source>
        <dbReference type="EMBL" id="RPA78748.1"/>
    </source>
</evidence>
<dbReference type="PANTHER" id="PTHR23160:SF19">
    <property type="entry name" value="MYOSIN HEAVY CHAIN-RELATED PROTEIN"/>
    <property type="match status" value="1"/>
</dbReference>
<feature type="compositionally biased region" description="Basic and acidic residues" evidence="3">
    <location>
        <begin position="1122"/>
        <end position="1132"/>
    </location>
</feature>